<gene>
    <name evidence="1" type="ORF">MNEG_10485</name>
</gene>
<evidence type="ECO:0000313" key="1">
    <source>
        <dbReference type="EMBL" id="KIY97475.1"/>
    </source>
</evidence>
<accession>A0A0D2MSF8</accession>
<name>A0A0D2MSF8_9CHLO</name>
<keyword evidence="2" id="KW-1185">Reference proteome</keyword>
<proteinExistence type="predicted"/>
<dbReference type="KEGG" id="mng:MNEG_10485"/>
<protein>
    <submittedName>
        <fullName evidence="1">Uncharacterized protein</fullName>
    </submittedName>
</protein>
<dbReference type="GeneID" id="25727652"/>
<sequence>VKAEIADLRAEATRLLDTQLSKSAEGIRKEQAAAAAAVTRKLEAARGTKWAAKYQEDLAFVSWFDGAAAQDPAGGPRAAAA</sequence>
<dbReference type="Proteomes" id="UP000054498">
    <property type="component" value="Unassembled WGS sequence"/>
</dbReference>
<reference evidence="1 2" key="1">
    <citation type="journal article" date="2013" name="BMC Genomics">
        <title>Reconstruction of the lipid metabolism for the microalga Monoraphidium neglectum from its genome sequence reveals characteristics suitable for biofuel production.</title>
        <authorList>
            <person name="Bogen C."/>
            <person name="Al-Dilaimi A."/>
            <person name="Albersmeier A."/>
            <person name="Wichmann J."/>
            <person name="Grundmann M."/>
            <person name="Rupp O."/>
            <person name="Lauersen K.J."/>
            <person name="Blifernez-Klassen O."/>
            <person name="Kalinowski J."/>
            <person name="Goesmann A."/>
            <person name="Mussgnug J.H."/>
            <person name="Kruse O."/>
        </authorList>
    </citation>
    <scope>NUCLEOTIDE SEQUENCE [LARGE SCALE GENOMIC DNA]</scope>
    <source>
        <strain evidence="1 2">SAG 48.87</strain>
    </source>
</reference>
<organism evidence="1 2">
    <name type="scientific">Monoraphidium neglectum</name>
    <dbReference type="NCBI Taxonomy" id="145388"/>
    <lineage>
        <taxon>Eukaryota</taxon>
        <taxon>Viridiplantae</taxon>
        <taxon>Chlorophyta</taxon>
        <taxon>core chlorophytes</taxon>
        <taxon>Chlorophyceae</taxon>
        <taxon>CS clade</taxon>
        <taxon>Sphaeropleales</taxon>
        <taxon>Selenastraceae</taxon>
        <taxon>Monoraphidium</taxon>
    </lineage>
</organism>
<dbReference type="AlphaFoldDB" id="A0A0D2MSF8"/>
<evidence type="ECO:0000313" key="2">
    <source>
        <dbReference type="Proteomes" id="UP000054498"/>
    </source>
</evidence>
<dbReference type="RefSeq" id="XP_013896495.1">
    <property type="nucleotide sequence ID" value="XM_014041041.1"/>
</dbReference>
<feature type="non-terminal residue" evidence="1">
    <location>
        <position position="1"/>
    </location>
</feature>
<dbReference type="STRING" id="145388.A0A0D2MSF8"/>
<dbReference type="EMBL" id="KK102554">
    <property type="protein sequence ID" value="KIY97475.1"/>
    <property type="molecule type" value="Genomic_DNA"/>
</dbReference>